<evidence type="ECO:0000313" key="2">
    <source>
        <dbReference type="Proteomes" id="UP001177021"/>
    </source>
</evidence>
<dbReference type="Proteomes" id="UP001177021">
    <property type="component" value="Unassembled WGS sequence"/>
</dbReference>
<comment type="caution">
    <text evidence="1">The sequence shown here is derived from an EMBL/GenBank/DDBJ whole genome shotgun (WGS) entry which is preliminary data.</text>
</comment>
<accession>A0ACB0LYN5</accession>
<protein>
    <submittedName>
        <fullName evidence="1">Uncharacterized protein</fullName>
    </submittedName>
</protein>
<evidence type="ECO:0000313" key="1">
    <source>
        <dbReference type="EMBL" id="CAJ2673479.1"/>
    </source>
</evidence>
<name>A0ACB0LYN5_TRIPR</name>
<reference evidence="1" key="1">
    <citation type="submission" date="2023-10" db="EMBL/GenBank/DDBJ databases">
        <authorList>
            <person name="Rodriguez Cubillos JULIANA M."/>
            <person name="De Vega J."/>
        </authorList>
    </citation>
    <scope>NUCLEOTIDE SEQUENCE</scope>
</reference>
<gene>
    <name evidence="1" type="ORF">MILVUS5_LOCUS36934</name>
</gene>
<proteinExistence type="predicted"/>
<dbReference type="EMBL" id="CASHSV030000716">
    <property type="protein sequence ID" value="CAJ2673479.1"/>
    <property type="molecule type" value="Genomic_DNA"/>
</dbReference>
<keyword evidence="2" id="KW-1185">Reference proteome</keyword>
<sequence length="2559" mass="293633">MEIIASVVGKVADYTVAPIGRQASYMIFYKGNFKMLADHVKDLQAVRERMLHLVEEARGNGKEIERDVLSWFEKVNEVIETANQLQNDPRRANVRCSAWPFPNLILRHQLSRKASKIAKNVVEVEVQGKGMPDRVGYPPTLDGVDSSSDTRVGENHDTRESFKENILKALATLNSCSIGIFGVGGVGKTTLVEEVKRIAKQDKLFEKVVMTDVSRKPDFKTIQGEIADMLGLRFDEETILGRSHRLRQRIKMEKSILIILDNMWTMLDLKKVGIPFDHEHNGCKLLMTCRNQDVLLQMDVPMELTFKLELMSENETWNLFQSMAGNVVKDSNLKDIAFQVAQKCEGLPLRVVTIARAMKNKSDVESWKYALRKLHSNDGIEMEALTYSALELSYDSLESDEMRDLFLLLALLLGNDAEYFLKLAMGLNILKHINTMDDARTRLYTIIKSLEATCLLEVKTGGHIQMHDFVRDFATSIARRDKHVFLIKQPNDDWPTKDSLKRCTQIFLDRFPIHMLPQTFDCPNIKFFCLVSVYCSLEIPDNFFEGMGSLAVLDLTALNLSSLPTSFQFLTDLQTLCLESCILENMDAIEGLKNLKILSLRKSSMIKLPRVIGQLAQLRMLDLSNSGIEVVPSNIISNLAKLEELYMGNTSINWEDVNSTVQNENASIAEIQKLPNLTALELQIRETWMLPRDLQLMFEKLERYKIAVGNVWEWSDITDGTSKTLMLKLGTNIHLEHAIKALIKGVEKLYLDDVDGIQNVLYQLNGQGFPLLKYLHVQNNANMKHIVDSKERNQIHVSFPILETLVLHNLQNLEHICNGPLSITSFGSLSVIKVKNCIQLKYIFSSTMVKGLSCLSEIDVCRCDSMKEIVLEDNRLSANNEKIEFLQLRSLTLEHLEMLDNFFSYYSSDSSPFFNSQVAFPNLDNLKLSSLNLNNIWDDNLHSLYNLTSLIVDNCGGLKYLFSSSVVGSFKNLKHLEISNCAMMEEIIAKEEGNNASKEVHFCKLEKIILKDMDNLKTIWHRQFETLKVLQVNNCYKIVVVFPSSMQKTYNKLEMLEITNCGLVEEIFELTFNGSSSIEETTHLKEVTIHGLHKLKKIWSGDPQGILSFRNLIIVQLNNCASLEYLFPFSIATSCSHLKELIIKDCGNMKEIVAEEKESSVNAAPIFEFNQLSTLLLWYLGKLKGFYAKNHTLVCPSLKIIDVFDCAKLNLYRPLSTRSSHLQDNKLSVLTLEPPFVVEEVIPNLEKLRVDCKEANMILQAQISSGLFTKMTFLSLASYKNEHTFPYWFLQNVRGLEKLVIEKSCFKKIFQDEGQISEKARTQIKSLFLSELPKLERICEEGFRIDPVLEFLEYLWVYSCSSLIYLLPSSVTFTHLVYLEIKACNGLKKLITSPTAQSLNKLTILKVEDCYSLEEIIIVEENVHITFDSLQILMLKCLPSLNKFCSSKCFLKFPLLELVIVRECSCMKVFSEGYVSTPNLRKVKIAENDEEWFWKGNINDTITSMFEDKVIFGSLKHLKLSEYPEFKELWYGQLQLHNVFRSLKYLVVHKCDFLSESLFQPNLLELLRNLEELDVKDCNSLQAVFDFKGEFVNKIVLVKISTQLKKLKISNLPNLKHVWKENPHNTMRFQNLCEVYVEKCESLINIFPLSVARDMIRLQSLHVLQCGIEEIVGKEEIPEVEMVKFVYPHLTSIVLSHMTELKAFFSGVHSLLCKSLKQITLFGCPKIDLFKIEPLTPQESASNVELNILTPLFVIEEVLDAESLTMNSKYFDMILHSQYSDVQFNKLNHIGVSQFYNEEATFPYWFLKNVPNLESIVVQWCTFKEIFQGEQIISAEKKTQIKELKLWYLNKLQCIWKERFEMDPVLHLLERMIVLQCSSLIKLVPSSATFSHMTYLEVANCNGLINLITYATAKSLVKLTTMKIAICNWIEDIVNGEENETNEIVFCSLQSLELISLPRLCRFCSCPSPIMFPLLEVVVVKECPRMELFSLGVTDTPKLQNIQIEENDEENHWVGDLNGTVKKLFDDKVAFRKFKYLALSDYPELKNLWYGQLDQNVFCNLKHLVVQRCDFLTHVLFPSNVMQVLHGLEELEVRNCDSLEAVFDVKGMKSKDMLIKQSTQLKKLTLSNLPKLNHIWNEDPHEIISFKKLCTVNVSTCQSLLYIFPLSLCEDLEHLEMLEIDSCGVEEIVSLKEGSMTSSFNFSKLKKLALRRLKILTSFYRRKHALECPSLKILNLYCCEALKMFSFNHLDFQQPNPVDENHDMLFQQPLFSIEKLSPNLEELAINGIDMLGILNGYCQENMFHKVELLRLQRFNETPAIFMNEFHKIFRNVKTFQVRNSSFEILFPMNGTNGYLSMKISKQVRNLWVNESEKLEHIWQKEFPLDHPLLQDLEGLFVSACPSLISLVPSSASFTNLTYLEVDDCKELLYLITSSTAKSLVQLKRLEISNCEKMLDIVKIDEEEAAESIIFKNLEDMEFTSMSSLGSFCYGKQAFIFPSLLHLTVRGCPQMEMFSSGIIVAPYLTEIRVGVGNKQWKGDLNTTIQQLFIEKEVLRSNIMC</sequence>
<organism evidence="1 2">
    <name type="scientific">Trifolium pratense</name>
    <name type="common">Red clover</name>
    <dbReference type="NCBI Taxonomy" id="57577"/>
    <lineage>
        <taxon>Eukaryota</taxon>
        <taxon>Viridiplantae</taxon>
        <taxon>Streptophyta</taxon>
        <taxon>Embryophyta</taxon>
        <taxon>Tracheophyta</taxon>
        <taxon>Spermatophyta</taxon>
        <taxon>Magnoliopsida</taxon>
        <taxon>eudicotyledons</taxon>
        <taxon>Gunneridae</taxon>
        <taxon>Pentapetalae</taxon>
        <taxon>rosids</taxon>
        <taxon>fabids</taxon>
        <taxon>Fabales</taxon>
        <taxon>Fabaceae</taxon>
        <taxon>Papilionoideae</taxon>
        <taxon>50 kb inversion clade</taxon>
        <taxon>NPAAA clade</taxon>
        <taxon>Hologalegina</taxon>
        <taxon>IRL clade</taxon>
        <taxon>Trifolieae</taxon>
        <taxon>Trifolium</taxon>
    </lineage>
</organism>